<gene>
    <name evidence="1" type="ORF">HMPREF0970_00555</name>
</gene>
<dbReference type="EMBL" id="ACYT02000015">
    <property type="protein sequence ID" value="EFF80549.1"/>
    <property type="molecule type" value="Genomic_DNA"/>
</dbReference>
<evidence type="ECO:0000313" key="2">
    <source>
        <dbReference type="Proteomes" id="UP000003150"/>
    </source>
</evidence>
<dbReference type="AlphaFoldDB" id="D4TX98"/>
<sequence length="47" mass="5030">MLLAELCCDGGSTVRVDASSDRALAHRSLLQGNSQAFSTQGSRFLKM</sequence>
<accession>D4TX98</accession>
<reference evidence="1 2" key="1">
    <citation type="submission" date="2009-10" db="EMBL/GenBank/DDBJ databases">
        <authorList>
            <person name="Weinstock G."/>
            <person name="Sodergren E."/>
            <person name="Clifton S."/>
            <person name="Fulton L."/>
            <person name="Fulton B."/>
            <person name="Courtney L."/>
            <person name="Fronick C."/>
            <person name="Harrison M."/>
            <person name="Strong C."/>
            <person name="Farmer C."/>
            <person name="Delahaunty K."/>
            <person name="Markovic C."/>
            <person name="Hall O."/>
            <person name="Minx P."/>
            <person name="Tomlinson C."/>
            <person name="Mitreva M."/>
            <person name="Nelson J."/>
            <person name="Hou S."/>
            <person name="Wollam A."/>
            <person name="Pepin K.H."/>
            <person name="Johnson M."/>
            <person name="Bhonagiri V."/>
            <person name="Nash W.E."/>
            <person name="Warren W."/>
            <person name="Chinwalla A."/>
            <person name="Mardis E.R."/>
            <person name="Wilson R.K."/>
        </authorList>
    </citation>
    <scope>NUCLEOTIDE SEQUENCE [LARGE SCALE GENOMIC DNA]</scope>
    <source>
        <strain evidence="1 2">F0309</strain>
    </source>
</reference>
<dbReference type="Proteomes" id="UP000003150">
    <property type="component" value="Unassembled WGS sequence"/>
</dbReference>
<organism evidence="1 2">
    <name type="scientific">Schaalia odontolytica F0309</name>
    <dbReference type="NCBI Taxonomy" id="649742"/>
    <lineage>
        <taxon>Bacteria</taxon>
        <taxon>Bacillati</taxon>
        <taxon>Actinomycetota</taxon>
        <taxon>Actinomycetes</taxon>
        <taxon>Actinomycetales</taxon>
        <taxon>Actinomycetaceae</taxon>
        <taxon>Schaalia</taxon>
    </lineage>
</organism>
<proteinExistence type="predicted"/>
<protein>
    <submittedName>
        <fullName evidence="1">Uncharacterized protein</fullName>
    </submittedName>
</protein>
<comment type="caution">
    <text evidence="1">The sequence shown here is derived from an EMBL/GenBank/DDBJ whole genome shotgun (WGS) entry which is preliminary data.</text>
</comment>
<evidence type="ECO:0000313" key="1">
    <source>
        <dbReference type="EMBL" id="EFF80549.1"/>
    </source>
</evidence>
<name>D4TX98_9ACTO</name>
<dbReference type="HOGENOM" id="CLU_3163703_0_0_11"/>